<reference evidence="2" key="1">
    <citation type="submission" date="2022-06" db="EMBL/GenBank/DDBJ databases">
        <title>Dynamics of rice microbiomes reveals core vertical transmitted seed endophytes.</title>
        <authorList>
            <person name="Liao K."/>
            <person name="Zhang X."/>
        </authorList>
    </citation>
    <scope>NUCLEOTIDE SEQUENCE</scope>
    <source>
        <strain evidence="2">JR3-14</strain>
    </source>
</reference>
<sequence length="111" mass="11721">MNRYTAVIAAAVLACASGGVHAQDDGIVNFGKIVGGNAENGKACGASQAQIDGYKAKQKQVMQGMYAQVKNFGSDFDNGYKLGQQTMQKAHATGTYKPDAAICKQLLSEMR</sequence>
<dbReference type="Proteomes" id="UP001164392">
    <property type="component" value="Chromosome"/>
</dbReference>
<dbReference type="PROSITE" id="PS51257">
    <property type="entry name" value="PROKAR_LIPOPROTEIN"/>
    <property type="match status" value="1"/>
</dbReference>
<dbReference type="EMBL" id="CP099534">
    <property type="protein sequence ID" value="UYK89191.1"/>
    <property type="molecule type" value="Genomic_DNA"/>
</dbReference>
<evidence type="ECO:0000313" key="2">
    <source>
        <dbReference type="EMBL" id="UYK89191.1"/>
    </source>
</evidence>
<organism evidence="2 3">
    <name type="scientific">Xanthomonas sacchari</name>
    <dbReference type="NCBI Taxonomy" id="56458"/>
    <lineage>
        <taxon>Bacteria</taxon>
        <taxon>Pseudomonadati</taxon>
        <taxon>Pseudomonadota</taxon>
        <taxon>Gammaproteobacteria</taxon>
        <taxon>Lysobacterales</taxon>
        <taxon>Lysobacteraceae</taxon>
        <taxon>Xanthomonas</taxon>
    </lineage>
</organism>
<dbReference type="AlphaFoldDB" id="A0AA46SV84"/>
<keyword evidence="1" id="KW-0732">Signal</keyword>
<accession>A0AA46SV84</accession>
<proteinExistence type="predicted"/>
<name>A0AA46SV84_9XANT</name>
<feature type="signal peptide" evidence="1">
    <location>
        <begin position="1"/>
        <end position="22"/>
    </location>
</feature>
<feature type="chain" id="PRO_5041410862" evidence="1">
    <location>
        <begin position="23"/>
        <end position="111"/>
    </location>
</feature>
<evidence type="ECO:0000256" key="1">
    <source>
        <dbReference type="SAM" id="SignalP"/>
    </source>
</evidence>
<protein>
    <submittedName>
        <fullName evidence="2">Uncharacterized protein</fullName>
    </submittedName>
</protein>
<dbReference type="RefSeq" id="WP_152236812.1">
    <property type="nucleotide sequence ID" value="NZ_CP099534.1"/>
</dbReference>
<evidence type="ECO:0000313" key="3">
    <source>
        <dbReference type="Proteomes" id="UP001164392"/>
    </source>
</evidence>
<gene>
    <name evidence="2" type="ORF">NG824_01650</name>
</gene>